<protein>
    <submittedName>
        <fullName evidence="3">Uncharacterized protein</fullName>
    </submittedName>
</protein>
<dbReference type="VEuPathDB" id="FungiDB:PLEOSDRAFT_1108502"/>
<keyword evidence="2" id="KW-0812">Transmembrane</keyword>
<dbReference type="STRING" id="1137138.A0A067NAP8"/>
<evidence type="ECO:0000256" key="1">
    <source>
        <dbReference type="SAM" id="MobiDB-lite"/>
    </source>
</evidence>
<dbReference type="EMBL" id="KL198012">
    <property type="protein sequence ID" value="KDQ24040.1"/>
    <property type="molecule type" value="Genomic_DNA"/>
</dbReference>
<evidence type="ECO:0000256" key="2">
    <source>
        <dbReference type="SAM" id="Phobius"/>
    </source>
</evidence>
<evidence type="ECO:0000313" key="3">
    <source>
        <dbReference type="EMBL" id="KDQ24040.1"/>
    </source>
</evidence>
<reference evidence="4" key="1">
    <citation type="journal article" date="2014" name="Proc. Natl. Acad. Sci. U.S.A.">
        <title>Extensive sampling of basidiomycete genomes demonstrates inadequacy of the white-rot/brown-rot paradigm for wood decay fungi.</title>
        <authorList>
            <person name="Riley R."/>
            <person name="Salamov A.A."/>
            <person name="Brown D.W."/>
            <person name="Nagy L.G."/>
            <person name="Floudas D."/>
            <person name="Held B.W."/>
            <person name="Levasseur A."/>
            <person name="Lombard V."/>
            <person name="Morin E."/>
            <person name="Otillar R."/>
            <person name="Lindquist E.A."/>
            <person name="Sun H."/>
            <person name="LaButti K.M."/>
            <person name="Schmutz J."/>
            <person name="Jabbour D."/>
            <person name="Luo H."/>
            <person name="Baker S.E."/>
            <person name="Pisabarro A.G."/>
            <person name="Walton J.D."/>
            <person name="Blanchette R.A."/>
            <person name="Henrissat B."/>
            <person name="Martin F."/>
            <person name="Cullen D."/>
            <person name="Hibbett D.S."/>
            <person name="Grigoriev I.V."/>
        </authorList>
    </citation>
    <scope>NUCLEOTIDE SEQUENCE [LARGE SCALE GENOMIC DNA]</scope>
    <source>
        <strain evidence="4">PC15</strain>
    </source>
</reference>
<feature type="transmembrane region" description="Helical" evidence="2">
    <location>
        <begin position="254"/>
        <end position="273"/>
    </location>
</feature>
<keyword evidence="2" id="KW-0472">Membrane</keyword>
<dbReference type="InParanoid" id="A0A067NAP8"/>
<feature type="transmembrane region" description="Helical" evidence="2">
    <location>
        <begin position="279"/>
        <end position="297"/>
    </location>
</feature>
<name>A0A067NAP8_PLEO1</name>
<gene>
    <name evidence="3" type="ORF">PLEOSDRAFT_1108502</name>
</gene>
<dbReference type="AlphaFoldDB" id="A0A067NAP8"/>
<feature type="transmembrane region" description="Helical" evidence="2">
    <location>
        <begin position="352"/>
        <end position="373"/>
    </location>
</feature>
<accession>A0A067NAP8</accession>
<evidence type="ECO:0000313" key="4">
    <source>
        <dbReference type="Proteomes" id="UP000027073"/>
    </source>
</evidence>
<feature type="region of interest" description="Disordered" evidence="1">
    <location>
        <begin position="157"/>
        <end position="240"/>
    </location>
</feature>
<keyword evidence="2" id="KW-1133">Transmembrane helix</keyword>
<dbReference type="Proteomes" id="UP000027073">
    <property type="component" value="Unassembled WGS sequence"/>
</dbReference>
<feature type="compositionally biased region" description="Polar residues" evidence="1">
    <location>
        <begin position="200"/>
        <end position="221"/>
    </location>
</feature>
<dbReference type="HOGENOM" id="CLU_025274_1_1_1"/>
<sequence>MPPIPLQNSHFTLDVSGIAGFLGASQAISGMESVHFYKYRRFLGFHNTPGSYNTAQHYGRLARGAVWDGLFPGNNDEPAIFLRLDGERGPKYRSIASGTEIINIGHVGHILAQYCRGHYVRPTQGWWSEDKNIRITKAIDVTIVGLHGDGATMEASLANGRNHVANRPKLESEEGTMNRETQSEGDTVSKGGAASDRQSESANGKGTSIVVSDVTNGTNTKGPDAMDAHAQQQNTSETRVQHPANIRSSPWTHALALFASLFSIAGCVVCGVYREWFAFALILLGILCNGIACLLIGRAQISFQHPEPSPHSPPGDGLLDDGDQFIVLKGCEKAVNYVVKGRIIVKYGESRAFHRIGVSAVLLTIQFIGQLFIIPRSRLFGQIIFLSTLAVSWLSNCSLSSINKEELQMMVILNTLPFSKPAPKREDNTLDLRKQRLNFTKFTMPTRTSAVVFATLCALPLNYLKNLNYQQRIKHIRGVLGSSLPKNTPAWDEWMDLVPERVGELLWVSEHPDSELLSQLPRGSKITEIGDKKLLEDLLQDAKNAFDCFTSTHEWNETTGFFVLRRDPQCFA</sequence>
<proteinExistence type="predicted"/>
<dbReference type="OrthoDB" id="2366471at2759"/>
<organism evidence="3 4">
    <name type="scientific">Pleurotus ostreatus (strain PC15)</name>
    <name type="common">Oyster mushroom</name>
    <dbReference type="NCBI Taxonomy" id="1137138"/>
    <lineage>
        <taxon>Eukaryota</taxon>
        <taxon>Fungi</taxon>
        <taxon>Dikarya</taxon>
        <taxon>Basidiomycota</taxon>
        <taxon>Agaricomycotina</taxon>
        <taxon>Agaricomycetes</taxon>
        <taxon>Agaricomycetidae</taxon>
        <taxon>Agaricales</taxon>
        <taxon>Pleurotineae</taxon>
        <taxon>Pleurotaceae</taxon>
        <taxon>Pleurotus</taxon>
    </lineage>
</organism>